<evidence type="ECO:0000256" key="7">
    <source>
        <dbReference type="ARBA" id="ARBA00023033"/>
    </source>
</evidence>
<dbReference type="SUPFAM" id="SSF48264">
    <property type="entry name" value="Cytochrome P450"/>
    <property type="match status" value="1"/>
</dbReference>
<dbReference type="GeneID" id="81399293"/>
<keyword evidence="7 9" id="KW-0503">Monooxygenase</keyword>
<dbReference type="InterPro" id="IPR036396">
    <property type="entry name" value="Cyt_P450_sf"/>
</dbReference>
<dbReference type="EMBL" id="JAPMSZ010000012">
    <property type="protein sequence ID" value="KAJ5081335.1"/>
    <property type="molecule type" value="Genomic_DNA"/>
</dbReference>
<dbReference type="PROSITE" id="PS00086">
    <property type="entry name" value="CYTOCHROME_P450"/>
    <property type="match status" value="1"/>
</dbReference>
<keyword evidence="4 8" id="KW-0479">Metal-binding</keyword>
<evidence type="ECO:0000256" key="1">
    <source>
        <dbReference type="ARBA" id="ARBA00001971"/>
    </source>
</evidence>
<dbReference type="InterPro" id="IPR001128">
    <property type="entry name" value="Cyt_P450"/>
</dbReference>
<evidence type="ECO:0000256" key="5">
    <source>
        <dbReference type="ARBA" id="ARBA00023002"/>
    </source>
</evidence>
<evidence type="ECO:0000256" key="9">
    <source>
        <dbReference type="RuleBase" id="RU000461"/>
    </source>
</evidence>
<dbReference type="Gene3D" id="1.10.630.10">
    <property type="entry name" value="Cytochrome P450"/>
    <property type="match status" value="1"/>
</dbReference>
<dbReference type="GO" id="GO:0016705">
    <property type="term" value="F:oxidoreductase activity, acting on paired donors, with incorporation or reduction of molecular oxygen"/>
    <property type="evidence" value="ECO:0007669"/>
    <property type="project" value="InterPro"/>
</dbReference>
<keyword evidence="11" id="KW-1185">Reference proteome</keyword>
<sequence length="456" mass="51679">MLTTLVGVIVRTAPNTLSFDSHDTMPEIYGIKANVRKANEWVALSASRRTPNVLSVVDKQLHAFKRRTLAHVFYDQNMKHIEDRIIEKIKGFTDLLGSADDGLPVKEKNSWGSPTPMTNPCNWLSFDIISDLTYSQSFNMLKSPELRWVPEVYTSMSYRSMVCLIQPKIFECKLDRVLLARLYKEIISAGTWIYERTKTRQSLGVNPDKKDIFSILMNARDLKTGSEYKTKDLWIESILLLAAGADTTSATMSAAFFYLLHNQAALSHLTAEVRATFTSEDEIRMGPKMNSCRYLQACINETMRLVPAVPNLSPRRVQAGGITVGGEYIPEGVNIGTSLYTLMRNEHYFQKPNEFWPERWFVDPEAGVTPESLALAQKVFCPFGMGPRSCVGWKLAWLELNVTLARTLFLYDMRLPLGTDSFNKSTAARSDYDFQAWAIASGGGHRAQFRRRHDLQ</sequence>
<proteinExistence type="inferred from homology"/>
<protein>
    <recommendedName>
        <fullName evidence="12">Cytochrome P450</fullName>
    </recommendedName>
</protein>
<evidence type="ECO:0008006" key="12">
    <source>
        <dbReference type="Google" id="ProtNLM"/>
    </source>
</evidence>
<evidence type="ECO:0000256" key="8">
    <source>
        <dbReference type="PIRSR" id="PIRSR602401-1"/>
    </source>
</evidence>
<gene>
    <name evidence="10" type="ORF">NUU61_009599</name>
</gene>
<keyword evidence="3 8" id="KW-0349">Heme</keyword>
<comment type="similarity">
    <text evidence="2 9">Belongs to the cytochrome P450 family.</text>
</comment>
<dbReference type="InterPro" id="IPR050121">
    <property type="entry name" value="Cytochrome_P450_monoxygenase"/>
</dbReference>
<evidence type="ECO:0000256" key="2">
    <source>
        <dbReference type="ARBA" id="ARBA00010617"/>
    </source>
</evidence>
<dbReference type="GO" id="GO:0004497">
    <property type="term" value="F:monooxygenase activity"/>
    <property type="evidence" value="ECO:0007669"/>
    <property type="project" value="UniProtKB-KW"/>
</dbReference>
<evidence type="ECO:0000256" key="3">
    <source>
        <dbReference type="ARBA" id="ARBA00022617"/>
    </source>
</evidence>
<dbReference type="InterPro" id="IPR017972">
    <property type="entry name" value="Cyt_P450_CS"/>
</dbReference>
<dbReference type="OrthoDB" id="1470350at2759"/>
<dbReference type="InterPro" id="IPR002401">
    <property type="entry name" value="Cyt_P450_E_grp-I"/>
</dbReference>
<evidence type="ECO:0000256" key="4">
    <source>
        <dbReference type="ARBA" id="ARBA00022723"/>
    </source>
</evidence>
<dbReference type="PRINTS" id="PR00385">
    <property type="entry name" value="P450"/>
</dbReference>
<comment type="cofactor">
    <cofactor evidence="1 8">
        <name>heme</name>
        <dbReference type="ChEBI" id="CHEBI:30413"/>
    </cofactor>
</comment>
<dbReference type="PANTHER" id="PTHR24305:SF237">
    <property type="entry name" value="CYTOCHROME P450 MONOOXYGENASE ATNE-RELATED"/>
    <property type="match status" value="1"/>
</dbReference>
<dbReference type="GO" id="GO:0005506">
    <property type="term" value="F:iron ion binding"/>
    <property type="evidence" value="ECO:0007669"/>
    <property type="project" value="InterPro"/>
</dbReference>
<dbReference type="CDD" id="cd11061">
    <property type="entry name" value="CYP67-like"/>
    <property type="match status" value="1"/>
</dbReference>
<reference evidence="10" key="2">
    <citation type="journal article" date="2023" name="IMA Fungus">
        <title>Comparative genomic study of the Penicillium genus elucidates a diverse pangenome and 15 lateral gene transfer events.</title>
        <authorList>
            <person name="Petersen C."/>
            <person name="Sorensen T."/>
            <person name="Nielsen M.R."/>
            <person name="Sondergaard T.E."/>
            <person name="Sorensen J.L."/>
            <person name="Fitzpatrick D.A."/>
            <person name="Frisvad J.C."/>
            <person name="Nielsen K.L."/>
        </authorList>
    </citation>
    <scope>NUCLEOTIDE SEQUENCE</scope>
    <source>
        <strain evidence="10">IBT 34128</strain>
    </source>
</reference>
<dbReference type="GO" id="GO:0020037">
    <property type="term" value="F:heme binding"/>
    <property type="evidence" value="ECO:0007669"/>
    <property type="project" value="InterPro"/>
</dbReference>
<dbReference type="Pfam" id="PF00067">
    <property type="entry name" value="p450"/>
    <property type="match status" value="1"/>
</dbReference>
<reference evidence="10" key="1">
    <citation type="submission" date="2022-11" db="EMBL/GenBank/DDBJ databases">
        <authorList>
            <person name="Petersen C."/>
        </authorList>
    </citation>
    <scope>NUCLEOTIDE SEQUENCE</scope>
    <source>
        <strain evidence="10">IBT 34128</strain>
    </source>
</reference>
<evidence type="ECO:0000313" key="10">
    <source>
        <dbReference type="EMBL" id="KAJ5081335.1"/>
    </source>
</evidence>
<keyword evidence="5 9" id="KW-0560">Oxidoreductase</keyword>
<keyword evidence="6 8" id="KW-0408">Iron</keyword>
<feature type="binding site" description="axial binding residue" evidence="8">
    <location>
        <position position="390"/>
    </location>
    <ligand>
        <name>heme</name>
        <dbReference type="ChEBI" id="CHEBI:30413"/>
    </ligand>
    <ligandPart>
        <name>Fe</name>
        <dbReference type="ChEBI" id="CHEBI:18248"/>
    </ligandPart>
</feature>
<evidence type="ECO:0000256" key="6">
    <source>
        <dbReference type="ARBA" id="ARBA00023004"/>
    </source>
</evidence>
<accession>A0A9W9EGJ1</accession>
<dbReference type="PRINTS" id="PR00463">
    <property type="entry name" value="EP450I"/>
</dbReference>
<dbReference type="Proteomes" id="UP001141434">
    <property type="component" value="Unassembled WGS sequence"/>
</dbReference>
<organism evidence="10 11">
    <name type="scientific">Penicillium alfredii</name>
    <dbReference type="NCBI Taxonomy" id="1506179"/>
    <lineage>
        <taxon>Eukaryota</taxon>
        <taxon>Fungi</taxon>
        <taxon>Dikarya</taxon>
        <taxon>Ascomycota</taxon>
        <taxon>Pezizomycotina</taxon>
        <taxon>Eurotiomycetes</taxon>
        <taxon>Eurotiomycetidae</taxon>
        <taxon>Eurotiales</taxon>
        <taxon>Aspergillaceae</taxon>
        <taxon>Penicillium</taxon>
    </lineage>
</organism>
<dbReference type="RefSeq" id="XP_056506622.1">
    <property type="nucleotide sequence ID" value="XM_056660124.1"/>
</dbReference>
<comment type="caution">
    <text evidence="10">The sequence shown here is derived from an EMBL/GenBank/DDBJ whole genome shotgun (WGS) entry which is preliminary data.</text>
</comment>
<dbReference type="PANTHER" id="PTHR24305">
    <property type="entry name" value="CYTOCHROME P450"/>
    <property type="match status" value="1"/>
</dbReference>
<evidence type="ECO:0000313" key="11">
    <source>
        <dbReference type="Proteomes" id="UP001141434"/>
    </source>
</evidence>
<dbReference type="AlphaFoldDB" id="A0A9W9EGJ1"/>
<dbReference type="GO" id="GO:0043386">
    <property type="term" value="P:mycotoxin biosynthetic process"/>
    <property type="evidence" value="ECO:0007669"/>
    <property type="project" value="UniProtKB-ARBA"/>
</dbReference>
<name>A0A9W9EGJ1_9EURO</name>